<dbReference type="EMBL" id="JAQQAF010000004">
    <property type="protein sequence ID" value="KAJ8494029.1"/>
    <property type="molecule type" value="Genomic_DNA"/>
</dbReference>
<accession>A0AAV8PTN3</accession>
<sequence length="72" mass="8300">MQLTSQNVDREQLFVMKLSARLIDVELEPSRRPVSFYHHISYLFGGNSLQSYHEQWTVPHTSKAFPAAIAQP</sequence>
<reference evidence="1 2" key="1">
    <citation type="submission" date="2022-12" db="EMBL/GenBank/DDBJ databases">
        <title>Chromosome-scale assembly of the Ensete ventricosum genome.</title>
        <authorList>
            <person name="Dussert Y."/>
            <person name="Stocks J."/>
            <person name="Wendawek A."/>
            <person name="Woldeyes F."/>
            <person name="Nichols R.A."/>
            <person name="Borrell J.S."/>
        </authorList>
    </citation>
    <scope>NUCLEOTIDE SEQUENCE [LARGE SCALE GENOMIC DNA]</scope>
    <source>
        <strain evidence="2">cv. Maze</strain>
        <tissue evidence="1">Seeds</tissue>
    </source>
</reference>
<evidence type="ECO:0000313" key="1">
    <source>
        <dbReference type="EMBL" id="KAJ8494029.1"/>
    </source>
</evidence>
<evidence type="ECO:0000313" key="2">
    <source>
        <dbReference type="Proteomes" id="UP001222027"/>
    </source>
</evidence>
<gene>
    <name evidence="1" type="ORF">OPV22_015750</name>
</gene>
<protein>
    <submittedName>
        <fullName evidence="1">Uncharacterized protein</fullName>
    </submittedName>
</protein>
<dbReference type="AlphaFoldDB" id="A0AAV8PTN3"/>
<dbReference type="Proteomes" id="UP001222027">
    <property type="component" value="Unassembled WGS sequence"/>
</dbReference>
<proteinExistence type="predicted"/>
<comment type="caution">
    <text evidence="1">The sequence shown here is derived from an EMBL/GenBank/DDBJ whole genome shotgun (WGS) entry which is preliminary data.</text>
</comment>
<keyword evidence="2" id="KW-1185">Reference proteome</keyword>
<name>A0AAV8PTN3_ENSVE</name>
<organism evidence="1 2">
    <name type="scientific">Ensete ventricosum</name>
    <name type="common">Abyssinian banana</name>
    <name type="synonym">Musa ensete</name>
    <dbReference type="NCBI Taxonomy" id="4639"/>
    <lineage>
        <taxon>Eukaryota</taxon>
        <taxon>Viridiplantae</taxon>
        <taxon>Streptophyta</taxon>
        <taxon>Embryophyta</taxon>
        <taxon>Tracheophyta</taxon>
        <taxon>Spermatophyta</taxon>
        <taxon>Magnoliopsida</taxon>
        <taxon>Liliopsida</taxon>
        <taxon>Zingiberales</taxon>
        <taxon>Musaceae</taxon>
        <taxon>Ensete</taxon>
    </lineage>
</organism>